<evidence type="ECO:0000313" key="2">
    <source>
        <dbReference type="EMBL" id="GAA4363067.1"/>
    </source>
</evidence>
<protein>
    <submittedName>
        <fullName evidence="2">Tail fiber protein</fullName>
    </submittedName>
</protein>
<evidence type="ECO:0000259" key="1">
    <source>
        <dbReference type="Pfam" id="PF07484"/>
    </source>
</evidence>
<proteinExistence type="predicted"/>
<feature type="domain" description="Phage tail collar" evidence="1">
    <location>
        <begin position="62"/>
        <end position="118"/>
    </location>
</feature>
<comment type="caution">
    <text evidence="2">The sequence shown here is derived from an EMBL/GenBank/DDBJ whole genome shotgun (WGS) entry which is preliminary data.</text>
</comment>
<reference evidence="3" key="1">
    <citation type="journal article" date="2019" name="Int. J. Syst. Evol. Microbiol.">
        <title>The Global Catalogue of Microorganisms (GCM) 10K type strain sequencing project: providing services to taxonomists for standard genome sequencing and annotation.</title>
        <authorList>
            <consortium name="The Broad Institute Genomics Platform"/>
            <consortium name="The Broad Institute Genome Sequencing Center for Infectious Disease"/>
            <person name="Wu L."/>
            <person name="Ma J."/>
        </authorList>
    </citation>
    <scope>NUCLEOTIDE SEQUENCE [LARGE SCALE GENOMIC DNA]</scope>
    <source>
        <strain evidence="3">JCM 17923</strain>
    </source>
</reference>
<keyword evidence="3" id="KW-1185">Reference proteome</keyword>
<dbReference type="Pfam" id="PF07484">
    <property type="entry name" value="Collar"/>
    <property type="match status" value="1"/>
</dbReference>
<dbReference type="InterPro" id="IPR006311">
    <property type="entry name" value="TAT_signal"/>
</dbReference>
<evidence type="ECO:0000313" key="3">
    <source>
        <dbReference type="Proteomes" id="UP001501153"/>
    </source>
</evidence>
<dbReference type="InterPro" id="IPR037053">
    <property type="entry name" value="Phage_tail_collar_dom_sf"/>
</dbReference>
<dbReference type="PROSITE" id="PS51318">
    <property type="entry name" value="TAT"/>
    <property type="match status" value="1"/>
</dbReference>
<organism evidence="2 3">
    <name type="scientific">Hymenobacter saemangeumensis</name>
    <dbReference type="NCBI Taxonomy" id="1084522"/>
    <lineage>
        <taxon>Bacteria</taxon>
        <taxon>Pseudomonadati</taxon>
        <taxon>Bacteroidota</taxon>
        <taxon>Cytophagia</taxon>
        <taxon>Cytophagales</taxon>
        <taxon>Hymenobacteraceae</taxon>
        <taxon>Hymenobacter</taxon>
    </lineage>
</organism>
<sequence>MRLLATSSGFVSVGQQAAQGADQERRSWLKRLGAAMGLGLLGGPAMAAARPAAVQGTEAYIGEIMLFAGNFAVQNFAICNGQLLSIAQNTALFSILGTTYGGNGQTTFALPDLRGRFPMNFGQGPGLPNYSLGQVAGTPTVTLLNTQMPAHTHALNVSGNAASSATPGGNYLAVPNGITASTEESVAINAYGGAPTAQANPSAIGASGGSQPFSIMNPYLALNFQICVQGIFPPRQ</sequence>
<dbReference type="Proteomes" id="UP001501153">
    <property type="component" value="Unassembled WGS sequence"/>
</dbReference>
<accession>A0ABP8IM52</accession>
<dbReference type="InterPro" id="IPR011083">
    <property type="entry name" value="Phage_tail_collar_dom"/>
</dbReference>
<dbReference type="Gene3D" id="3.90.1340.10">
    <property type="entry name" value="Phage tail collar domain"/>
    <property type="match status" value="1"/>
</dbReference>
<dbReference type="RefSeq" id="WP_345237058.1">
    <property type="nucleotide sequence ID" value="NZ_BAABGZ010000067.1"/>
</dbReference>
<gene>
    <name evidence="2" type="ORF">GCM10023185_31500</name>
</gene>
<dbReference type="EMBL" id="BAABGZ010000067">
    <property type="protein sequence ID" value="GAA4363067.1"/>
    <property type="molecule type" value="Genomic_DNA"/>
</dbReference>
<name>A0ABP8IM52_9BACT</name>
<dbReference type="SUPFAM" id="SSF88874">
    <property type="entry name" value="Receptor-binding domain of short tail fibre protein gp12"/>
    <property type="match status" value="1"/>
</dbReference>